<feature type="transmembrane region" description="Helical" evidence="1">
    <location>
        <begin position="93"/>
        <end position="116"/>
    </location>
</feature>
<dbReference type="Proteomes" id="UP000008281">
    <property type="component" value="Unassembled WGS sequence"/>
</dbReference>
<keyword evidence="1" id="KW-0812">Transmembrane</keyword>
<reference evidence="2" key="1">
    <citation type="submission" date="2007-07" db="EMBL/GenBank/DDBJ databases">
        <title>PCAP assembly of the Caenorhabditis remanei genome.</title>
        <authorList>
            <consortium name="The Caenorhabditis remanei Sequencing Consortium"/>
            <person name="Wilson R.K."/>
        </authorList>
    </citation>
    <scope>NUCLEOTIDE SEQUENCE [LARGE SCALE GENOMIC DNA]</scope>
    <source>
        <strain evidence="2">PB4641</strain>
    </source>
</reference>
<dbReference type="InParanoid" id="E3LP81"/>
<evidence type="ECO:0000313" key="2">
    <source>
        <dbReference type="EMBL" id="EFP05820.1"/>
    </source>
</evidence>
<organism evidence="3">
    <name type="scientific">Caenorhabditis remanei</name>
    <name type="common">Caenorhabditis vulgaris</name>
    <dbReference type="NCBI Taxonomy" id="31234"/>
    <lineage>
        <taxon>Eukaryota</taxon>
        <taxon>Metazoa</taxon>
        <taxon>Ecdysozoa</taxon>
        <taxon>Nematoda</taxon>
        <taxon>Chromadorea</taxon>
        <taxon>Rhabditida</taxon>
        <taxon>Rhabditina</taxon>
        <taxon>Rhabditomorpha</taxon>
        <taxon>Rhabditoidea</taxon>
        <taxon>Rhabditidae</taxon>
        <taxon>Peloderinae</taxon>
        <taxon>Caenorhabditis</taxon>
    </lineage>
</organism>
<feature type="transmembrane region" description="Helical" evidence="1">
    <location>
        <begin position="6"/>
        <end position="22"/>
    </location>
</feature>
<gene>
    <name evidence="2" type="ORF">CRE_27546</name>
</gene>
<dbReference type="HOGENOM" id="CLU_1066491_0_0_1"/>
<feature type="transmembrane region" description="Helical" evidence="1">
    <location>
        <begin position="34"/>
        <end position="54"/>
    </location>
</feature>
<feature type="transmembrane region" description="Helical" evidence="1">
    <location>
        <begin position="164"/>
        <end position="189"/>
    </location>
</feature>
<name>E3LP81_CAERE</name>
<dbReference type="eggNOG" id="ENOG502TJJZ">
    <property type="taxonomic scope" value="Eukaryota"/>
</dbReference>
<evidence type="ECO:0000313" key="3">
    <source>
        <dbReference type="Proteomes" id="UP000008281"/>
    </source>
</evidence>
<keyword evidence="1" id="KW-0472">Membrane</keyword>
<dbReference type="EMBL" id="DS268412">
    <property type="protein sequence ID" value="EFP05820.1"/>
    <property type="molecule type" value="Genomic_DNA"/>
</dbReference>
<dbReference type="Pfam" id="PF10326">
    <property type="entry name" value="7TM_GPCR_Str"/>
    <property type="match status" value="2"/>
</dbReference>
<evidence type="ECO:0000256" key="1">
    <source>
        <dbReference type="SAM" id="Phobius"/>
    </source>
</evidence>
<dbReference type="PANTHER" id="PTHR46000">
    <property type="entry name" value="SEVEN TM RECEPTOR-RELATED"/>
    <property type="match status" value="1"/>
</dbReference>
<dbReference type="OrthoDB" id="5799255at2759"/>
<sequence length="261" mass="30136">MKTAAVCLTFSLFLNTLLLFLLEKSKKIIGSYRYLLVVYSCFLISHNFVDFLMLPAVHIHKSGFIYFATSALKQRPFGMVLAGLRRDGYGKYWYIWPVVSAVLMSIWALAVIFLALPCDLFDWHFRDSVVIKYGIDILETSYYAVAYILENTISGKEEYYLPRVFCLGLVAVCQAVSGFLSVVCGYYLYKSIKDASNFTSGIMAKVHKDLFWVLVLQVIYLRVKLHNPNISDNNPLLHDLFSRIYYNFCTTPEYWCECDKH</sequence>
<dbReference type="AlphaFoldDB" id="E3LP81"/>
<dbReference type="InterPro" id="IPR019428">
    <property type="entry name" value="7TM_GPCR_serpentine_rcpt_Str"/>
</dbReference>
<protein>
    <submittedName>
        <fullName evidence="2">Uncharacterized protein</fullName>
    </submittedName>
</protein>
<keyword evidence="3" id="KW-1185">Reference proteome</keyword>
<dbReference type="OMA" id="PCDLFDW"/>
<accession>E3LP81</accession>
<keyword evidence="1" id="KW-1133">Transmembrane helix</keyword>
<proteinExistence type="predicted"/>